<evidence type="ECO:0000256" key="1">
    <source>
        <dbReference type="SAM" id="SignalP"/>
    </source>
</evidence>
<keyword evidence="1" id="KW-0732">Signal</keyword>
<reference evidence="2 3" key="1">
    <citation type="submission" date="2020-08" db="EMBL/GenBank/DDBJ databases">
        <title>Genomic Encyclopedia of Type Strains, Phase IV (KMG-IV): sequencing the most valuable type-strain genomes for metagenomic binning, comparative biology and taxonomic classification.</title>
        <authorList>
            <person name="Goeker M."/>
        </authorList>
    </citation>
    <scope>NUCLEOTIDE SEQUENCE [LARGE SCALE GENOMIC DNA]</scope>
    <source>
        <strain evidence="2 3">DSM 7050</strain>
    </source>
</reference>
<evidence type="ECO:0000313" key="2">
    <source>
        <dbReference type="EMBL" id="MBB4649564.1"/>
    </source>
</evidence>
<gene>
    <name evidence="2" type="ORF">GGQ99_001286</name>
</gene>
<dbReference type="EMBL" id="JACHOT010000001">
    <property type="protein sequence ID" value="MBB4649564.1"/>
    <property type="molecule type" value="Genomic_DNA"/>
</dbReference>
<dbReference type="RefSeq" id="WP_183261435.1">
    <property type="nucleotide sequence ID" value="NZ_BAAAVZ010000003.1"/>
</dbReference>
<feature type="signal peptide" evidence="1">
    <location>
        <begin position="1"/>
        <end position="17"/>
    </location>
</feature>
<dbReference type="Proteomes" id="UP000539538">
    <property type="component" value="Unassembled WGS sequence"/>
</dbReference>
<sequence>MRILFLLAVLMSSSALAESTDEAVKKTVFRLTTAFQCAPIIKDQGPYEWAKKNAAELVGSTKAAELAAHVEGQSLDGSPLNEKFCRKMLENFK</sequence>
<proteinExistence type="predicted"/>
<feature type="chain" id="PRO_5045478547" description="HdeA/HdeB family protein" evidence="1">
    <location>
        <begin position="18"/>
        <end position="93"/>
    </location>
</feature>
<keyword evidence="3" id="KW-1185">Reference proteome</keyword>
<accession>A0ABR6KYF4</accession>
<evidence type="ECO:0000313" key="3">
    <source>
        <dbReference type="Proteomes" id="UP000539538"/>
    </source>
</evidence>
<organism evidence="2 3">
    <name type="scientific">Aminobacter niigataensis</name>
    <dbReference type="NCBI Taxonomy" id="83265"/>
    <lineage>
        <taxon>Bacteria</taxon>
        <taxon>Pseudomonadati</taxon>
        <taxon>Pseudomonadota</taxon>
        <taxon>Alphaproteobacteria</taxon>
        <taxon>Hyphomicrobiales</taxon>
        <taxon>Phyllobacteriaceae</taxon>
        <taxon>Aminobacter</taxon>
    </lineage>
</organism>
<evidence type="ECO:0008006" key="4">
    <source>
        <dbReference type="Google" id="ProtNLM"/>
    </source>
</evidence>
<protein>
    <recommendedName>
        <fullName evidence="4">HdeA/HdeB family protein</fullName>
    </recommendedName>
</protein>
<comment type="caution">
    <text evidence="2">The sequence shown here is derived from an EMBL/GenBank/DDBJ whole genome shotgun (WGS) entry which is preliminary data.</text>
</comment>
<name>A0ABR6KYF4_9HYPH</name>